<dbReference type="Proteomes" id="UP000178370">
    <property type="component" value="Unassembled WGS sequence"/>
</dbReference>
<accession>A0A1F6CP40</accession>
<comment type="caution">
    <text evidence="1">The sequence shown here is derived from an EMBL/GenBank/DDBJ whole genome shotgun (WGS) entry which is preliminary data.</text>
</comment>
<evidence type="ECO:0000313" key="1">
    <source>
        <dbReference type="EMBL" id="OGG50918.1"/>
    </source>
</evidence>
<evidence type="ECO:0000313" key="2">
    <source>
        <dbReference type="Proteomes" id="UP000178370"/>
    </source>
</evidence>
<gene>
    <name evidence="1" type="ORF">A2763_02665</name>
</gene>
<sequence length="184" mass="20308">MSFVNISSIIIPILAPPEVILETALSVAQIWESIMTVIIDTTTAPSNNKVWRNAKMESHLSHGNSFELSTASMSLYEATCDQYYGWGLKRDLLKQPILNVCVRDHLLQSPELIPAGWRGKWPIYFFGTVYSFTTGPSGLAGLVLGYQFVCGLKWTGKEWVESTLVISSDHLGRAWAAVRNSGAG</sequence>
<protein>
    <submittedName>
        <fullName evidence="1">Uncharacterized protein</fullName>
    </submittedName>
</protein>
<organism evidence="1 2">
    <name type="scientific">Candidatus Kaiserbacteria bacterium RIFCSPHIGHO2_01_FULL_54_36</name>
    <dbReference type="NCBI Taxonomy" id="1798482"/>
    <lineage>
        <taxon>Bacteria</taxon>
        <taxon>Candidatus Kaiseribacteriota</taxon>
    </lineage>
</organism>
<proteinExistence type="predicted"/>
<reference evidence="1 2" key="1">
    <citation type="journal article" date="2016" name="Nat. Commun.">
        <title>Thousands of microbial genomes shed light on interconnected biogeochemical processes in an aquifer system.</title>
        <authorList>
            <person name="Anantharaman K."/>
            <person name="Brown C.T."/>
            <person name="Hug L.A."/>
            <person name="Sharon I."/>
            <person name="Castelle C.J."/>
            <person name="Probst A.J."/>
            <person name="Thomas B.C."/>
            <person name="Singh A."/>
            <person name="Wilkins M.J."/>
            <person name="Karaoz U."/>
            <person name="Brodie E.L."/>
            <person name="Williams K.H."/>
            <person name="Hubbard S.S."/>
            <person name="Banfield J.F."/>
        </authorList>
    </citation>
    <scope>NUCLEOTIDE SEQUENCE [LARGE SCALE GENOMIC DNA]</scope>
</reference>
<dbReference type="STRING" id="1798482.A2763_02665"/>
<dbReference type="AlphaFoldDB" id="A0A1F6CP40"/>
<dbReference type="EMBL" id="MFKV01000005">
    <property type="protein sequence ID" value="OGG50918.1"/>
    <property type="molecule type" value="Genomic_DNA"/>
</dbReference>
<name>A0A1F6CP40_9BACT</name>